<dbReference type="AlphaFoldDB" id="A0A843XJK5"/>
<keyword evidence="5" id="KW-0539">Nucleus</keyword>
<evidence type="ECO:0000259" key="7">
    <source>
        <dbReference type="Pfam" id="PF10536"/>
    </source>
</evidence>
<evidence type="ECO:0000313" key="8">
    <source>
        <dbReference type="EMBL" id="MQM19381.1"/>
    </source>
</evidence>
<dbReference type="PANTHER" id="PTHR19924">
    <property type="entry name" value="UTP15 U3 SMALL NUCLEOLAR RNA-ASSOCIATED PROTEIN 15 FAMILY MEMBER"/>
    <property type="match status" value="1"/>
</dbReference>
<dbReference type="InterPro" id="IPR019557">
    <property type="entry name" value="AminoTfrase-like_pln_mobile"/>
</dbReference>
<protein>
    <submittedName>
        <fullName evidence="8">Uncharacterized protein</fullName>
    </submittedName>
</protein>
<evidence type="ECO:0000256" key="4">
    <source>
        <dbReference type="ARBA" id="ARBA00022737"/>
    </source>
</evidence>
<evidence type="ECO:0000256" key="2">
    <source>
        <dbReference type="ARBA" id="ARBA00022552"/>
    </source>
</evidence>
<evidence type="ECO:0000259" key="6">
    <source>
        <dbReference type="Pfam" id="PF09384"/>
    </source>
</evidence>
<keyword evidence="2" id="KW-0698">rRNA processing</keyword>
<sequence>MLLLVAFSPMGNVLVARTSNGVIYIGKKKTKKEETQDMGGDVDDGFIVEKRREKQALRPMNFRYFQRGQSDKPSSTDIVVKQRARVKLAEHDKILKKFEHREALVCVLEKKNPNTVVAVMQELVARRKLMAAVKTLDDEGLGLLLSFLHRNATLPRASRRREVTPPAAEEVPEVETEEGDALEIYLGVAAMARRNEGLGFVAPGFGSLPGLPWVSERERIVEMGFGEVLRMERMRADAPLTQALRSMWDTEVTAFVLPWGHMIPSMEDVSRITGLRVYGRPMSDYTYPCYQELARRLLDLTVEQRSSLLSRVELQESLGLFQTGKGVAETTDEQL</sequence>
<comment type="caution">
    <text evidence="8">The sequence shown here is derived from an EMBL/GenBank/DDBJ whole genome shotgun (WGS) entry which is preliminary data.</text>
</comment>
<proteinExistence type="predicted"/>
<gene>
    <name evidence="8" type="ORF">Taro_052385</name>
</gene>
<dbReference type="InterPro" id="IPR018983">
    <property type="entry name" value="U3_snoRNA-assocProt_15_C"/>
</dbReference>
<dbReference type="EMBL" id="NMUH01008875">
    <property type="protein sequence ID" value="MQM19381.1"/>
    <property type="molecule type" value="Genomic_DNA"/>
</dbReference>
<evidence type="ECO:0000313" key="9">
    <source>
        <dbReference type="Proteomes" id="UP000652761"/>
    </source>
</evidence>
<reference evidence="8" key="1">
    <citation type="submission" date="2017-07" db="EMBL/GenBank/DDBJ databases">
        <title>Taro Niue Genome Assembly and Annotation.</title>
        <authorList>
            <person name="Atibalentja N."/>
            <person name="Keating K."/>
            <person name="Fields C.J."/>
        </authorList>
    </citation>
    <scope>NUCLEOTIDE SEQUENCE</scope>
    <source>
        <strain evidence="8">Niue_2</strain>
        <tissue evidence="8">Leaf</tissue>
    </source>
</reference>
<feature type="domain" description="Aminotransferase-like plant mobile" evidence="7">
    <location>
        <begin position="224"/>
        <end position="306"/>
    </location>
</feature>
<evidence type="ECO:0000256" key="3">
    <source>
        <dbReference type="ARBA" id="ARBA00022574"/>
    </source>
</evidence>
<evidence type="ECO:0000256" key="5">
    <source>
        <dbReference type="ARBA" id="ARBA00023242"/>
    </source>
</evidence>
<dbReference type="GO" id="GO:0005730">
    <property type="term" value="C:nucleolus"/>
    <property type="evidence" value="ECO:0007669"/>
    <property type="project" value="InterPro"/>
</dbReference>
<keyword evidence="3" id="KW-0853">WD repeat</keyword>
<keyword evidence="4" id="KW-0677">Repeat</keyword>
<dbReference type="OrthoDB" id="431715at2759"/>
<keyword evidence="9" id="KW-1185">Reference proteome</keyword>
<dbReference type="Pfam" id="PF09384">
    <property type="entry name" value="UTP15_C"/>
    <property type="match status" value="1"/>
</dbReference>
<dbReference type="Pfam" id="PF10536">
    <property type="entry name" value="PMD"/>
    <property type="match status" value="1"/>
</dbReference>
<evidence type="ECO:0000256" key="1">
    <source>
        <dbReference type="ARBA" id="ARBA00004123"/>
    </source>
</evidence>
<dbReference type="PANTHER" id="PTHR19924:SF26">
    <property type="entry name" value="U3 SMALL NUCLEOLAR RNA-ASSOCIATED PROTEIN 15 HOMOLOG"/>
    <property type="match status" value="1"/>
</dbReference>
<dbReference type="Proteomes" id="UP000652761">
    <property type="component" value="Unassembled WGS sequence"/>
</dbReference>
<feature type="domain" description="U3 small nucleolar RNA-associated protein 15 C-terminal" evidence="6">
    <location>
        <begin position="72"/>
        <end position="158"/>
    </location>
</feature>
<dbReference type="GO" id="GO:0045943">
    <property type="term" value="P:positive regulation of transcription by RNA polymerase I"/>
    <property type="evidence" value="ECO:0007669"/>
    <property type="project" value="TreeGrafter"/>
</dbReference>
<accession>A0A843XJK5</accession>
<dbReference type="GO" id="GO:0006364">
    <property type="term" value="P:rRNA processing"/>
    <property type="evidence" value="ECO:0007669"/>
    <property type="project" value="UniProtKB-KW"/>
</dbReference>
<name>A0A843XJK5_COLES</name>
<comment type="subcellular location">
    <subcellularLocation>
        <location evidence="1">Nucleus</location>
    </subcellularLocation>
</comment>
<organism evidence="8 9">
    <name type="scientific">Colocasia esculenta</name>
    <name type="common">Wild taro</name>
    <name type="synonym">Arum esculentum</name>
    <dbReference type="NCBI Taxonomy" id="4460"/>
    <lineage>
        <taxon>Eukaryota</taxon>
        <taxon>Viridiplantae</taxon>
        <taxon>Streptophyta</taxon>
        <taxon>Embryophyta</taxon>
        <taxon>Tracheophyta</taxon>
        <taxon>Spermatophyta</taxon>
        <taxon>Magnoliopsida</taxon>
        <taxon>Liliopsida</taxon>
        <taxon>Araceae</taxon>
        <taxon>Aroideae</taxon>
        <taxon>Colocasieae</taxon>
        <taxon>Colocasia</taxon>
    </lineage>
</organism>